<evidence type="ECO:0000313" key="1">
    <source>
        <dbReference type="EMBL" id="TGO16018.1"/>
    </source>
</evidence>
<gene>
    <name evidence="1" type="ORF">BTUL_0033g00560</name>
</gene>
<organism evidence="1 2">
    <name type="scientific">Botrytis tulipae</name>
    <dbReference type="NCBI Taxonomy" id="87230"/>
    <lineage>
        <taxon>Eukaryota</taxon>
        <taxon>Fungi</taxon>
        <taxon>Dikarya</taxon>
        <taxon>Ascomycota</taxon>
        <taxon>Pezizomycotina</taxon>
        <taxon>Leotiomycetes</taxon>
        <taxon>Helotiales</taxon>
        <taxon>Sclerotiniaceae</taxon>
        <taxon>Botrytis</taxon>
    </lineage>
</organism>
<name>A0A4Z1EXX7_9HELO</name>
<dbReference type="Proteomes" id="UP000297777">
    <property type="component" value="Unassembled WGS sequence"/>
</dbReference>
<keyword evidence="2" id="KW-1185">Reference proteome</keyword>
<dbReference type="EMBL" id="PQXH01000033">
    <property type="protein sequence ID" value="TGO16018.1"/>
    <property type="molecule type" value="Genomic_DNA"/>
</dbReference>
<proteinExistence type="predicted"/>
<accession>A0A4Z1EXX7</accession>
<reference evidence="1 2" key="1">
    <citation type="submission" date="2017-12" db="EMBL/GenBank/DDBJ databases">
        <title>Comparative genomics of Botrytis spp.</title>
        <authorList>
            <person name="Valero-Jimenez C.A."/>
            <person name="Tapia P."/>
            <person name="Veloso J."/>
            <person name="Silva-Moreno E."/>
            <person name="Staats M."/>
            <person name="Valdes J.H."/>
            <person name="Van Kan J.A.L."/>
        </authorList>
    </citation>
    <scope>NUCLEOTIDE SEQUENCE [LARGE SCALE GENOMIC DNA]</scope>
    <source>
        <strain evidence="1 2">Bt9001</strain>
    </source>
</reference>
<comment type="caution">
    <text evidence="1">The sequence shown here is derived from an EMBL/GenBank/DDBJ whole genome shotgun (WGS) entry which is preliminary data.</text>
</comment>
<evidence type="ECO:0000313" key="2">
    <source>
        <dbReference type="Proteomes" id="UP000297777"/>
    </source>
</evidence>
<protein>
    <submittedName>
        <fullName evidence="1">Uncharacterized protein</fullName>
    </submittedName>
</protein>
<dbReference type="AlphaFoldDB" id="A0A4Z1EXX7"/>
<sequence length="64" mass="6731">MPAPMATAGAVDVWETADSEVAAVLELDVVVVDNDEVIAEDVADIADVEDAEVVDDVDDEDDEV</sequence>